<feature type="domain" description="DUF83" evidence="10">
    <location>
        <begin position="9"/>
        <end position="167"/>
    </location>
</feature>
<proteinExistence type="inferred from homology"/>
<dbReference type="AlphaFoldDB" id="A0A0S4NGE7"/>
<protein>
    <recommendedName>
        <fullName evidence="9">CRISPR-associated exonuclease Cas4</fullName>
        <ecNumber evidence="9">3.1.12.1</ecNumber>
    </recommendedName>
</protein>
<dbReference type="GO" id="GO:0004527">
    <property type="term" value="F:exonuclease activity"/>
    <property type="evidence" value="ECO:0007669"/>
    <property type="project" value="UniProtKB-KW"/>
</dbReference>
<dbReference type="GO" id="GO:0051607">
    <property type="term" value="P:defense response to virus"/>
    <property type="evidence" value="ECO:0007669"/>
    <property type="project" value="UniProtKB-KW"/>
</dbReference>
<evidence type="ECO:0000259" key="10">
    <source>
        <dbReference type="Pfam" id="PF01930"/>
    </source>
</evidence>
<evidence type="ECO:0000256" key="5">
    <source>
        <dbReference type="ARBA" id="ARBA00023004"/>
    </source>
</evidence>
<sequence length="169" mass="20295">MIYENPRITGVMVNYYFHCKRQLWFFANHIEMEHNSDFVEIGKILSEIFYRDKEKDLKIDDTIAIDWFDYRDGVVHEVKKSDSFEEGHIWQVKYYLFYLRNKGVGAKGRINYPKLRKTIDVELLDGDFEMMNDILNDILKIVRQDKPPAKIEKSKCRGCSYFQLCWSEN</sequence>
<dbReference type="PANTHER" id="PTHR37168">
    <property type="entry name" value="CRISPR-ASSOCIATED EXONUCLEASE CAS4"/>
    <property type="match status" value="1"/>
</dbReference>
<gene>
    <name evidence="11" type="ORF">JGI1_02318</name>
</gene>
<keyword evidence="6 9" id="KW-0411">Iron-sulfur</keyword>
<organism evidence="11 12">
    <name type="scientific">Candidatus Thermokryptus mobilis</name>
    <dbReference type="NCBI Taxonomy" id="1643428"/>
    <lineage>
        <taxon>Bacteria</taxon>
        <taxon>Pseudomonadati</taxon>
        <taxon>Candidatus Kryptoniota</taxon>
        <taxon>Candidatus Thermokryptus</taxon>
    </lineage>
</organism>
<keyword evidence="8 9" id="KW-0464">Manganese</keyword>
<name>A0A0S4NGE7_9BACT</name>
<keyword evidence="5 9" id="KW-0408">Iron</keyword>
<evidence type="ECO:0000256" key="3">
    <source>
        <dbReference type="ARBA" id="ARBA00022801"/>
    </source>
</evidence>
<evidence type="ECO:0000256" key="1">
    <source>
        <dbReference type="ARBA" id="ARBA00022722"/>
    </source>
</evidence>
<keyword evidence="4 9" id="KW-0269">Exonuclease</keyword>
<dbReference type="GO" id="GO:0046872">
    <property type="term" value="F:metal ion binding"/>
    <property type="evidence" value="ECO:0007669"/>
    <property type="project" value="UniProtKB-KW"/>
</dbReference>
<comment type="cofactor">
    <cofactor evidence="9">
        <name>Mg(2+)</name>
        <dbReference type="ChEBI" id="CHEBI:18420"/>
    </cofactor>
    <cofactor evidence="9">
        <name>Mn(2+)</name>
        <dbReference type="ChEBI" id="CHEBI:29035"/>
    </cofactor>
    <text evidence="9">Mg(2+) or Mn(2+) required for ssDNA cleavage activity.</text>
</comment>
<dbReference type="PANTHER" id="PTHR37168:SF1">
    <property type="entry name" value="CRISPR-ASSOCIATED EXONUCLEASE CAS4"/>
    <property type="match status" value="1"/>
</dbReference>
<dbReference type="Pfam" id="PF01930">
    <property type="entry name" value="Cas_Cas4"/>
    <property type="match status" value="1"/>
</dbReference>
<dbReference type="EC" id="3.1.12.1" evidence="9"/>
<keyword evidence="2 9" id="KW-0479">Metal-binding</keyword>
<keyword evidence="7 9" id="KW-0051">Antiviral defense</keyword>
<comment type="cofactor">
    <cofactor evidence="9">
        <name>iron-sulfur cluster</name>
        <dbReference type="ChEBI" id="CHEBI:30408"/>
    </cofactor>
</comment>
<evidence type="ECO:0000256" key="4">
    <source>
        <dbReference type="ARBA" id="ARBA00022839"/>
    </source>
</evidence>
<evidence type="ECO:0000256" key="7">
    <source>
        <dbReference type="ARBA" id="ARBA00023118"/>
    </source>
</evidence>
<evidence type="ECO:0000256" key="6">
    <source>
        <dbReference type="ARBA" id="ARBA00023014"/>
    </source>
</evidence>
<evidence type="ECO:0000313" key="11">
    <source>
        <dbReference type="EMBL" id="CUU09334.1"/>
    </source>
</evidence>
<dbReference type="InterPro" id="IPR022765">
    <property type="entry name" value="Dna2/Cas4_DUF83"/>
</dbReference>
<dbReference type="STRING" id="1643428.GCA_001442855_02263"/>
<dbReference type="InterPro" id="IPR011604">
    <property type="entry name" value="PDDEXK-like_dom_sf"/>
</dbReference>
<dbReference type="InterPro" id="IPR013343">
    <property type="entry name" value="CRISPR-assoc_prot_Cas4"/>
</dbReference>
<dbReference type="NCBIfam" id="TIGR00372">
    <property type="entry name" value="cas4"/>
    <property type="match status" value="1"/>
</dbReference>
<evidence type="ECO:0000256" key="9">
    <source>
        <dbReference type="RuleBase" id="RU365022"/>
    </source>
</evidence>
<evidence type="ECO:0000256" key="8">
    <source>
        <dbReference type="ARBA" id="ARBA00023211"/>
    </source>
</evidence>
<keyword evidence="12" id="KW-1185">Reference proteome</keyword>
<evidence type="ECO:0000313" key="12">
    <source>
        <dbReference type="Proteomes" id="UP000320623"/>
    </source>
</evidence>
<dbReference type="Gene3D" id="3.90.320.10">
    <property type="match status" value="1"/>
</dbReference>
<evidence type="ECO:0000256" key="2">
    <source>
        <dbReference type="ARBA" id="ARBA00022723"/>
    </source>
</evidence>
<dbReference type="GO" id="GO:0051536">
    <property type="term" value="F:iron-sulfur cluster binding"/>
    <property type="evidence" value="ECO:0007669"/>
    <property type="project" value="UniProtKB-KW"/>
</dbReference>
<dbReference type="Proteomes" id="UP000320623">
    <property type="component" value="Unassembled WGS sequence"/>
</dbReference>
<comment type="similarity">
    <text evidence="9">Belongs to the CRISPR-associated exonuclease Cas4 family.</text>
</comment>
<comment type="function">
    <text evidence="9">CRISPR (clustered regularly interspaced short palindromic repeat) is an adaptive immune system that provides protection against mobile genetic elements (viruses, transposable elements and conjugative plasmids). CRISPR clusters contain sequences complementary to antecedent mobile elements and target invading nucleic acids. CRISPR clusters are transcribed and processed into CRISPR RNA (crRNA).</text>
</comment>
<reference evidence="12" key="1">
    <citation type="submission" date="2015-11" db="EMBL/GenBank/DDBJ databases">
        <authorList>
            <person name="Varghese N."/>
        </authorList>
    </citation>
    <scope>NUCLEOTIDE SEQUENCE [LARGE SCALE GENOMIC DNA]</scope>
</reference>
<keyword evidence="1 9" id="KW-0540">Nuclease</keyword>
<dbReference type="EMBL" id="FAOO01000035">
    <property type="protein sequence ID" value="CUU09334.1"/>
    <property type="molecule type" value="Genomic_DNA"/>
</dbReference>
<keyword evidence="3 9" id="KW-0378">Hydrolase</keyword>
<accession>A0A0S4NGE7</accession>